<keyword evidence="5 7" id="KW-0539">Nucleus</keyword>
<dbReference type="GO" id="GO:0006362">
    <property type="term" value="P:transcription elongation by RNA polymerase I"/>
    <property type="evidence" value="ECO:0007669"/>
    <property type="project" value="TreeGrafter"/>
</dbReference>
<dbReference type="SMART" id="SM00509">
    <property type="entry name" value="TFS2N"/>
    <property type="match status" value="1"/>
</dbReference>
<dbReference type="GO" id="GO:0005737">
    <property type="term" value="C:cytoplasm"/>
    <property type="evidence" value="ECO:0007669"/>
    <property type="project" value="EnsemblFungi"/>
</dbReference>
<feature type="domain" description="TFIIS N-terminal" evidence="11">
    <location>
        <begin position="1"/>
        <end position="78"/>
    </location>
</feature>
<feature type="domain" description="TFIIS-type" evidence="10">
    <location>
        <begin position="251"/>
        <end position="291"/>
    </location>
</feature>
<name>A0A1E4TEF5_9ASCO</name>
<accession>A0A1E4TEF5</accession>
<dbReference type="SUPFAM" id="SSF46942">
    <property type="entry name" value="Elongation factor TFIIS domain 2"/>
    <property type="match status" value="1"/>
</dbReference>
<dbReference type="GO" id="GO:0006368">
    <property type="term" value="P:transcription elongation by RNA polymerase II"/>
    <property type="evidence" value="ECO:0007669"/>
    <property type="project" value="InterPro"/>
</dbReference>
<dbReference type="FunFam" id="2.20.25.10:FF:000001">
    <property type="entry name" value="Probable Transcription elongation factor S-II"/>
    <property type="match status" value="1"/>
</dbReference>
<evidence type="ECO:0000256" key="8">
    <source>
        <dbReference type="RuleBase" id="RU368078"/>
    </source>
</evidence>
<dbReference type="PROSITE" id="PS51319">
    <property type="entry name" value="TFIIS_N"/>
    <property type="match status" value="1"/>
</dbReference>
<dbReference type="CDD" id="cd00183">
    <property type="entry name" value="TFIIS_I"/>
    <property type="match status" value="1"/>
</dbReference>
<evidence type="ECO:0000256" key="5">
    <source>
        <dbReference type="ARBA" id="ARBA00023242"/>
    </source>
</evidence>
<comment type="similarity">
    <text evidence="8">Belongs to the TFS-II family.</text>
</comment>
<keyword evidence="3 6" id="KW-0863">Zinc-finger</keyword>
<evidence type="ECO:0000313" key="13">
    <source>
        <dbReference type="EMBL" id="ODV90068.1"/>
    </source>
</evidence>
<dbReference type="InterPro" id="IPR006289">
    <property type="entry name" value="TFSII"/>
</dbReference>
<dbReference type="InterPro" id="IPR003618">
    <property type="entry name" value="TFIIS_cen_dom"/>
</dbReference>
<dbReference type="FunFam" id="1.10.472.30:FF:000003">
    <property type="entry name" value="Transcription elongation factor S-II"/>
    <property type="match status" value="1"/>
</dbReference>
<dbReference type="InterPro" id="IPR035441">
    <property type="entry name" value="TFIIS/LEDGF_dom_sf"/>
</dbReference>
<gene>
    <name evidence="13" type="ORF">CANCADRAFT_1801</name>
</gene>
<dbReference type="Pfam" id="PF01096">
    <property type="entry name" value="Zn_ribbon_TFIIS"/>
    <property type="match status" value="1"/>
</dbReference>
<dbReference type="Pfam" id="PF07500">
    <property type="entry name" value="TFIIS_M"/>
    <property type="match status" value="1"/>
</dbReference>
<evidence type="ECO:0000256" key="1">
    <source>
        <dbReference type="ARBA" id="ARBA00004123"/>
    </source>
</evidence>
<dbReference type="GO" id="GO:0031440">
    <property type="term" value="P:regulation of mRNA 3'-end processing"/>
    <property type="evidence" value="ECO:0007669"/>
    <property type="project" value="TreeGrafter"/>
</dbReference>
<dbReference type="PANTHER" id="PTHR11477:SF0">
    <property type="entry name" value="IP08861P-RELATED"/>
    <property type="match status" value="1"/>
</dbReference>
<evidence type="ECO:0000256" key="3">
    <source>
        <dbReference type="ARBA" id="ARBA00022771"/>
    </source>
</evidence>
<evidence type="ECO:0000313" key="14">
    <source>
        <dbReference type="Proteomes" id="UP000095023"/>
    </source>
</evidence>
<dbReference type="InterPro" id="IPR035100">
    <property type="entry name" value="TF_IIS-typ"/>
</dbReference>
<keyword evidence="2 8" id="KW-0479">Metal-binding</keyword>
<dbReference type="GO" id="GO:0000977">
    <property type="term" value="F:RNA polymerase II transcription regulatory region sequence-specific DNA binding"/>
    <property type="evidence" value="ECO:0007669"/>
    <property type="project" value="TreeGrafter"/>
</dbReference>
<proteinExistence type="inferred from homology"/>
<keyword evidence="4 8" id="KW-0862">Zinc</keyword>
<dbReference type="Gene3D" id="1.10.472.30">
    <property type="entry name" value="Transcription elongation factor S-II, central domain"/>
    <property type="match status" value="1"/>
</dbReference>
<dbReference type="PROSITE" id="PS51321">
    <property type="entry name" value="TFIIS_CENTRAL"/>
    <property type="match status" value="1"/>
</dbReference>
<dbReference type="CDD" id="cd13749">
    <property type="entry name" value="Zn-ribbon_TFIIS"/>
    <property type="match status" value="1"/>
</dbReference>
<evidence type="ECO:0000256" key="6">
    <source>
        <dbReference type="PROSITE-ProRule" id="PRU00472"/>
    </source>
</evidence>
<dbReference type="GO" id="GO:0001139">
    <property type="term" value="F:RNA polymerase II complex recruiting activity"/>
    <property type="evidence" value="ECO:0007669"/>
    <property type="project" value="TreeGrafter"/>
</dbReference>
<dbReference type="GO" id="GO:0031564">
    <property type="term" value="P:transcription antitermination"/>
    <property type="evidence" value="ECO:0007669"/>
    <property type="project" value="TreeGrafter"/>
</dbReference>
<dbReference type="Proteomes" id="UP000095023">
    <property type="component" value="Unassembled WGS sequence"/>
</dbReference>
<dbReference type="EMBL" id="KV453842">
    <property type="protein sequence ID" value="ODV90068.1"/>
    <property type="molecule type" value="Genomic_DNA"/>
</dbReference>
<dbReference type="InterPro" id="IPR017923">
    <property type="entry name" value="TFIIS_N"/>
</dbReference>
<dbReference type="InterPro" id="IPR036575">
    <property type="entry name" value="TFIIS_cen_dom_sf"/>
</dbReference>
<keyword evidence="8" id="KW-0804">Transcription</keyword>
<evidence type="ECO:0000256" key="7">
    <source>
        <dbReference type="PROSITE-ProRule" id="PRU00649"/>
    </source>
</evidence>
<dbReference type="PROSITE" id="PS00466">
    <property type="entry name" value="ZF_TFIIS_1"/>
    <property type="match status" value="1"/>
</dbReference>
<dbReference type="GO" id="GO:0008270">
    <property type="term" value="F:zinc ion binding"/>
    <property type="evidence" value="ECO:0007669"/>
    <property type="project" value="UniProtKB-UniRule"/>
</dbReference>
<dbReference type="SUPFAM" id="SSF47676">
    <property type="entry name" value="Conserved domain common to transcription factors TFIIS, elongin A, CRSP70"/>
    <property type="match status" value="1"/>
</dbReference>
<dbReference type="Pfam" id="PF08711">
    <property type="entry name" value="Med26"/>
    <property type="match status" value="1"/>
</dbReference>
<dbReference type="SMART" id="SM00440">
    <property type="entry name" value="ZnF_C2C2"/>
    <property type="match status" value="1"/>
</dbReference>
<dbReference type="Gene3D" id="1.20.930.10">
    <property type="entry name" value="Conserved domain common to transcription factors TFIIS, elongin A, CRSP70"/>
    <property type="match status" value="1"/>
</dbReference>
<dbReference type="SMART" id="SM00510">
    <property type="entry name" value="TFS2M"/>
    <property type="match status" value="1"/>
</dbReference>
<comment type="function">
    <text evidence="8">Necessary for efficient RNA polymerase II transcription elongation past template-encoded arresting sites.</text>
</comment>
<dbReference type="InterPro" id="IPR001222">
    <property type="entry name" value="Znf_TFIIS"/>
</dbReference>
<dbReference type="PANTHER" id="PTHR11477">
    <property type="entry name" value="TRANSCRIPTION FACTOR S-II ZINC FINGER DOMAIN-CONTAINING PROTEIN"/>
    <property type="match status" value="1"/>
</dbReference>
<comment type="subcellular location">
    <subcellularLocation>
        <location evidence="1 7 8">Nucleus</location>
    </subcellularLocation>
</comment>
<keyword evidence="8" id="KW-0805">Transcription regulation</keyword>
<dbReference type="NCBIfam" id="TIGR01385">
    <property type="entry name" value="TFSII"/>
    <property type="match status" value="1"/>
</dbReference>
<feature type="domain" description="TFIIS central" evidence="12">
    <location>
        <begin position="134"/>
        <end position="248"/>
    </location>
</feature>
<dbReference type="PIRSF" id="PIRSF006704">
    <property type="entry name" value="TF_IIS"/>
    <property type="match status" value="1"/>
</dbReference>
<keyword evidence="8" id="KW-0238">DNA-binding</keyword>
<evidence type="ECO:0000259" key="12">
    <source>
        <dbReference type="PROSITE" id="PS51321"/>
    </source>
</evidence>
<sequence>MDGKEIQQLVKSLSKASANEEVHNILKILHEKVEPTAQLLRETKLGLVVNGFRSHPDPKVAELVRVTVKAWRDNLTSQKSGAKPKSAAATLNRKGSTSATLPANKPANGDQAGTPTQRTAKSDKVNVDIYDDKVRNSCLEVTYNALCLDNDAPPDQIIEISKSIEQYVHKAEKGTSASYKAKMRSLYVNLKNKQNPQLRSRVISGQVSPERLYNMSPQELAPEKLKEEIHELEKKNLFNARGAKEQRATTDRFTCGKCKQKKVSYYQMQTRSADEPLTTFCTCENCGNRWKFS</sequence>
<feature type="region of interest" description="Disordered" evidence="9">
    <location>
        <begin position="77"/>
        <end position="121"/>
    </location>
</feature>
<keyword evidence="14" id="KW-1185">Reference proteome</keyword>
<dbReference type="OrthoDB" id="44867at2759"/>
<protein>
    <recommendedName>
        <fullName evidence="8">Transcription elongation factor</fullName>
    </recommendedName>
</protein>
<evidence type="ECO:0000256" key="2">
    <source>
        <dbReference type="ARBA" id="ARBA00022723"/>
    </source>
</evidence>
<evidence type="ECO:0000256" key="4">
    <source>
        <dbReference type="ARBA" id="ARBA00022833"/>
    </source>
</evidence>
<reference evidence="14" key="1">
    <citation type="submission" date="2016-02" db="EMBL/GenBank/DDBJ databases">
        <title>Comparative genomics of biotechnologically important yeasts.</title>
        <authorList>
            <consortium name="DOE Joint Genome Institute"/>
            <person name="Riley R."/>
            <person name="Haridas S."/>
            <person name="Wolfe K.H."/>
            <person name="Lopes M.R."/>
            <person name="Hittinger C.T."/>
            <person name="Goker M."/>
            <person name="Salamov A."/>
            <person name="Wisecaver J."/>
            <person name="Long T.M."/>
            <person name="Aerts A.L."/>
            <person name="Barry K."/>
            <person name="Choi C."/>
            <person name="Clum A."/>
            <person name="Coughlan A.Y."/>
            <person name="Deshpande S."/>
            <person name="Douglass A.P."/>
            <person name="Hanson S.J."/>
            <person name="Klenk H.-P."/>
            <person name="Labutti K."/>
            <person name="Lapidus A."/>
            <person name="Lindquist E."/>
            <person name="Lipzen A."/>
            <person name="Meier-Kolthoff J.P."/>
            <person name="Ohm R.A."/>
            <person name="Otillar R.P."/>
            <person name="Pangilinan J."/>
            <person name="Peng Y."/>
            <person name="Rokas A."/>
            <person name="Rosa C.A."/>
            <person name="Scheuner C."/>
            <person name="Sibirny A.A."/>
            <person name="Slot J.C."/>
            <person name="Stielow J.B."/>
            <person name="Sun H."/>
            <person name="Kurtzman C.P."/>
            <person name="Blackwell M."/>
            <person name="Jeffries T.W."/>
            <person name="Grigoriev I.V."/>
        </authorList>
    </citation>
    <scope>NUCLEOTIDE SEQUENCE [LARGE SCALE GENOMIC DNA]</scope>
    <source>
        <strain evidence="14">NRRL Y-17796</strain>
    </source>
</reference>
<organism evidence="13 14">
    <name type="scientific">Tortispora caseinolytica NRRL Y-17796</name>
    <dbReference type="NCBI Taxonomy" id="767744"/>
    <lineage>
        <taxon>Eukaryota</taxon>
        <taxon>Fungi</taxon>
        <taxon>Dikarya</taxon>
        <taxon>Ascomycota</taxon>
        <taxon>Saccharomycotina</taxon>
        <taxon>Trigonopsidomycetes</taxon>
        <taxon>Trigonopsidales</taxon>
        <taxon>Trigonopsidaceae</taxon>
        <taxon>Tortispora</taxon>
    </lineage>
</organism>
<dbReference type="Gene3D" id="2.20.25.10">
    <property type="match status" value="1"/>
</dbReference>
<dbReference type="PROSITE" id="PS51133">
    <property type="entry name" value="ZF_TFIIS_2"/>
    <property type="match status" value="1"/>
</dbReference>
<evidence type="ECO:0000259" key="10">
    <source>
        <dbReference type="PROSITE" id="PS51133"/>
    </source>
</evidence>
<dbReference type="SUPFAM" id="SSF57783">
    <property type="entry name" value="Zinc beta-ribbon"/>
    <property type="match status" value="1"/>
</dbReference>
<evidence type="ECO:0000259" key="11">
    <source>
        <dbReference type="PROSITE" id="PS51319"/>
    </source>
</evidence>
<dbReference type="AlphaFoldDB" id="A0A1E4TEF5"/>
<dbReference type="InterPro" id="IPR003617">
    <property type="entry name" value="TFIIS/CRSP70_N_sub"/>
</dbReference>
<dbReference type="GO" id="GO:0005634">
    <property type="term" value="C:nucleus"/>
    <property type="evidence" value="ECO:0007669"/>
    <property type="project" value="UniProtKB-SubCell"/>
</dbReference>
<evidence type="ECO:0000256" key="9">
    <source>
        <dbReference type="SAM" id="MobiDB-lite"/>
    </source>
</evidence>